<dbReference type="Gene3D" id="3.30.1370.70">
    <property type="entry name" value="Scaffold protein Nfu/NifU, N-terminal domain"/>
    <property type="match status" value="1"/>
</dbReference>
<dbReference type="KEGG" id="pdh:B9T62_10350"/>
<feature type="region of interest" description="Disordered" evidence="1">
    <location>
        <begin position="1"/>
        <end position="20"/>
    </location>
</feature>
<feature type="domain" description="Scaffold protein Nfu/NifU N-terminal" evidence="2">
    <location>
        <begin position="5"/>
        <end position="86"/>
    </location>
</feature>
<evidence type="ECO:0000313" key="3">
    <source>
        <dbReference type="EMBL" id="ASA21153.1"/>
    </source>
</evidence>
<sequence length="89" mass="9678">MSIQIDVQTTPNPNSIKINTNQTLFEGPSSTSLKQGDATEHPLAIALLAIEGVDNIFGIRDFVTISKTADASWDTILPQVEDVFDKVYA</sequence>
<dbReference type="Proteomes" id="UP000249890">
    <property type="component" value="Chromosome"/>
</dbReference>
<organism evidence="3 4">
    <name type="scientific">Paenibacillus donghaensis</name>
    <dbReference type="NCBI Taxonomy" id="414771"/>
    <lineage>
        <taxon>Bacteria</taxon>
        <taxon>Bacillati</taxon>
        <taxon>Bacillota</taxon>
        <taxon>Bacilli</taxon>
        <taxon>Bacillales</taxon>
        <taxon>Paenibacillaceae</taxon>
        <taxon>Paenibacillus</taxon>
    </lineage>
</organism>
<dbReference type="AlphaFoldDB" id="A0A2Z2KDP0"/>
<dbReference type="RefSeq" id="WP_087915166.1">
    <property type="nucleotide sequence ID" value="NZ_CP021780.1"/>
</dbReference>
<gene>
    <name evidence="3" type="ORF">B9T62_10350</name>
</gene>
<protein>
    <submittedName>
        <fullName evidence="3">Scaffolding protein</fullName>
    </submittedName>
</protein>
<evidence type="ECO:0000256" key="1">
    <source>
        <dbReference type="SAM" id="MobiDB-lite"/>
    </source>
</evidence>
<dbReference type="EMBL" id="CP021780">
    <property type="protein sequence ID" value="ASA21153.1"/>
    <property type="molecule type" value="Genomic_DNA"/>
</dbReference>
<proteinExistence type="predicted"/>
<name>A0A2Z2KDP0_9BACL</name>
<dbReference type="InterPro" id="IPR036498">
    <property type="entry name" value="Nfu/NifU_N_sf"/>
</dbReference>
<dbReference type="Pfam" id="PF08712">
    <property type="entry name" value="Nfu_N"/>
    <property type="match status" value="1"/>
</dbReference>
<keyword evidence="4" id="KW-1185">Reference proteome</keyword>
<evidence type="ECO:0000313" key="4">
    <source>
        <dbReference type="Proteomes" id="UP000249890"/>
    </source>
</evidence>
<evidence type="ECO:0000259" key="2">
    <source>
        <dbReference type="SMART" id="SM00932"/>
    </source>
</evidence>
<accession>A0A2Z2KDP0</accession>
<reference evidence="3 4" key="1">
    <citation type="submission" date="2017-06" db="EMBL/GenBank/DDBJ databases">
        <title>Complete genome sequence of Paenibacillus donghaensis KCTC 13049T isolated from East Sea sediment, South Korea.</title>
        <authorList>
            <person name="Jung B.K."/>
            <person name="Hong S.-J."/>
            <person name="Shin J.-H."/>
        </authorList>
    </citation>
    <scope>NUCLEOTIDE SEQUENCE [LARGE SCALE GENOMIC DNA]</scope>
    <source>
        <strain evidence="3 4">KCTC 13049</strain>
    </source>
</reference>
<dbReference type="InterPro" id="IPR014824">
    <property type="entry name" value="Nfu/NifU_N"/>
</dbReference>
<dbReference type="OrthoDB" id="2968418at2"/>
<dbReference type="SMART" id="SM00932">
    <property type="entry name" value="Nfu_N"/>
    <property type="match status" value="1"/>
</dbReference>
<dbReference type="SUPFAM" id="SSF110836">
    <property type="entry name" value="Hypothetical protein SAV1430"/>
    <property type="match status" value="1"/>
</dbReference>